<organism evidence="2 3">
    <name type="scientific">Mycetomoellerius zeteki</name>
    <dbReference type="NCBI Taxonomy" id="64791"/>
    <lineage>
        <taxon>Eukaryota</taxon>
        <taxon>Metazoa</taxon>
        <taxon>Ecdysozoa</taxon>
        <taxon>Arthropoda</taxon>
        <taxon>Hexapoda</taxon>
        <taxon>Insecta</taxon>
        <taxon>Pterygota</taxon>
        <taxon>Neoptera</taxon>
        <taxon>Endopterygota</taxon>
        <taxon>Hymenoptera</taxon>
        <taxon>Apocrita</taxon>
        <taxon>Aculeata</taxon>
        <taxon>Formicoidea</taxon>
        <taxon>Formicidae</taxon>
        <taxon>Myrmicinae</taxon>
        <taxon>Mycetomoellerius</taxon>
    </lineage>
</organism>
<reference evidence="2 3" key="1">
    <citation type="submission" date="2015-09" db="EMBL/GenBank/DDBJ databases">
        <title>Trachymyrmex zeteki WGS genome.</title>
        <authorList>
            <person name="Nygaard S."/>
            <person name="Hu H."/>
            <person name="Boomsma J."/>
            <person name="Zhang G."/>
        </authorList>
    </citation>
    <scope>NUCLEOTIDE SEQUENCE [LARGE SCALE GENOMIC DNA]</scope>
    <source>
        <strain evidence="2">Tzet28-1</strain>
        <tissue evidence="2">Whole body</tissue>
    </source>
</reference>
<dbReference type="AlphaFoldDB" id="A0A151WP69"/>
<feature type="compositionally biased region" description="Polar residues" evidence="1">
    <location>
        <begin position="1"/>
        <end position="17"/>
    </location>
</feature>
<dbReference type="Proteomes" id="UP000075809">
    <property type="component" value="Unassembled WGS sequence"/>
</dbReference>
<name>A0A151WP69_9HYME</name>
<sequence>MPLTRRFSTTISKNPARQQKAGRRESGNGEARRKMVGRLTGYLRDIALQTITRDNFRSLDSLSRLFSSFPSFSFSIDRPANIIDKLHRDFKNEYHVTKRKNKNIKRTVLLKYLKMELPADLKIILFGL</sequence>
<evidence type="ECO:0000313" key="2">
    <source>
        <dbReference type="EMBL" id="KYQ49689.1"/>
    </source>
</evidence>
<evidence type="ECO:0000313" key="3">
    <source>
        <dbReference type="Proteomes" id="UP000075809"/>
    </source>
</evidence>
<proteinExistence type="predicted"/>
<gene>
    <name evidence="2" type="ORF">ALC60_11223</name>
</gene>
<keyword evidence="3" id="KW-1185">Reference proteome</keyword>
<protein>
    <submittedName>
        <fullName evidence="2">Uncharacterized protein</fullName>
    </submittedName>
</protein>
<accession>A0A151WP69</accession>
<evidence type="ECO:0000256" key="1">
    <source>
        <dbReference type="SAM" id="MobiDB-lite"/>
    </source>
</evidence>
<dbReference type="EMBL" id="KQ982877">
    <property type="protein sequence ID" value="KYQ49689.1"/>
    <property type="molecule type" value="Genomic_DNA"/>
</dbReference>
<feature type="region of interest" description="Disordered" evidence="1">
    <location>
        <begin position="1"/>
        <end position="31"/>
    </location>
</feature>
<feature type="compositionally biased region" description="Basic and acidic residues" evidence="1">
    <location>
        <begin position="22"/>
        <end position="31"/>
    </location>
</feature>